<sequence length="133" mass="14643">MPLEQKEFSLPPPHPPPGTPVDPDAVRPWHSIGPGIWELLLNGSRDSEEKSVLQWYEPNAVSVTDGAITHPYVEEVCLLQGGLEDLTLRQAWSTGAYAYRYPGMEHGPYKASPTGCLMFVKLLSASRPVDLST</sequence>
<feature type="compositionally biased region" description="Pro residues" evidence="1">
    <location>
        <begin position="10"/>
        <end position="20"/>
    </location>
</feature>
<feature type="region of interest" description="Disordered" evidence="1">
    <location>
        <begin position="1"/>
        <end position="24"/>
    </location>
</feature>
<evidence type="ECO:0000313" key="3">
    <source>
        <dbReference type="EMBL" id="KIW23399.1"/>
    </source>
</evidence>
<feature type="domain" description="ChrR-like cupin" evidence="2">
    <location>
        <begin position="27"/>
        <end position="123"/>
    </location>
</feature>
<dbReference type="GeneID" id="27350794"/>
<dbReference type="RefSeq" id="XP_016243615.1">
    <property type="nucleotide sequence ID" value="XM_016399053.1"/>
</dbReference>
<accession>A0A0D2CIK3</accession>
<keyword evidence="4" id="KW-1185">Reference proteome</keyword>
<evidence type="ECO:0000259" key="2">
    <source>
        <dbReference type="Pfam" id="PF12973"/>
    </source>
</evidence>
<organism evidence="3 4">
    <name type="scientific">Cladophialophora immunda</name>
    <dbReference type="NCBI Taxonomy" id="569365"/>
    <lineage>
        <taxon>Eukaryota</taxon>
        <taxon>Fungi</taxon>
        <taxon>Dikarya</taxon>
        <taxon>Ascomycota</taxon>
        <taxon>Pezizomycotina</taxon>
        <taxon>Eurotiomycetes</taxon>
        <taxon>Chaetothyriomycetidae</taxon>
        <taxon>Chaetothyriales</taxon>
        <taxon>Herpotrichiellaceae</taxon>
        <taxon>Cladophialophora</taxon>
    </lineage>
</organism>
<name>A0A0D2CIK3_9EURO</name>
<proteinExistence type="predicted"/>
<dbReference type="Proteomes" id="UP000054466">
    <property type="component" value="Unassembled WGS sequence"/>
</dbReference>
<dbReference type="AlphaFoldDB" id="A0A0D2CIK3"/>
<dbReference type="InterPro" id="IPR014710">
    <property type="entry name" value="RmlC-like_jellyroll"/>
</dbReference>
<dbReference type="Pfam" id="PF12973">
    <property type="entry name" value="Cupin_7"/>
    <property type="match status" value="1"/>
</dbReference>
<dbReference type="SUPFAM" id="SSF51182">
    <property type="entry name" value="RmlC-like cupins"/>
    <property type="match status" value="1"/>
</dbReference>
<evidence type="ECO:0000256" key="1">
    <source>
        <dbReference type="SAM" id="MobiDB-lite"/>
    </source>
</evidence>
<dbReference type="HOGENOM" id="CLU_146491_2_0_1"/>
<dbReference type="OrthoDB" id="9970537at2759"/>
<gene>
    <name evidence="3" type="ORF">PV07_11600</name>
</gene>
<evidence type="ECO:0000313" key="4">
    <source>
        <dbReference type="Proteomes" id="UP000054466"/>
    </source>
</evidence>
<dbReference type="InterPro" id="IPR011051">
    <property type="entry name" value="RmlC_Cupin_sf"/>
</dbReference>
<protein>
    <recommendedName>
        <fullName evidence="2">ChrR-like cupin domain-containing protein</fullName>
    </recommendedName>
</protein>
<dbReference type="VEuPathDB" id="FungiDB:PV07_11600"/>
<dbReference type="InterPro" id="IPR025979">
    <property type="entry name" value="ChrR-like_cupin_dom"/>
</dbReference>
<dbReference type="Gene3D" id="2.60.120.10">
    <property type="entry name" value="Jelly Rolls"/>
    <property type="match status" value="1"/>
</dbReference>
<dbReference type="EMBL" id="KN847046">
    <property type="protein sequence ID" value="KIW23399.1"/>
    <property type="molecule type" value="Genomic_DNA"/>
</dbReference>
<reference evidence="3 4" key="1">
    <citation type="submission" date="2015-01" db="EMBL/GenBank/DDBJ databases">
        <title>The Genome Sequence of Cladophialophora immunda CBS83496.</title>
        <authorList>
            <consortium name="The Broad Institute Genomics Platform"/>
            <person name="Cuomo C."/>
            <person name="de Hoog S."/>
            <person name="Gorbushina A."/>
            <person name="Stielow B."/>
            <person name="Teixiera M."/>
            <person name="Abouelleil A."/>
            <person name="Chapman S.B."/>
            <person name="Priest M."/>
            <person name="Young S.K."/>
            <person name="Wortman J."/>
            <person name="Nusbaum C."/>
            <person name="Birren B."/>
        </authorList>
    </citation>
    <scope>NUCLEOTIDE SEQUENCE [LARGE SCALE GENOMIC DNA]</scope>
    <source>
        <strain evidence="3 4">CBS 83496</strain>
    </source>
</reference>